<reference evidence="5" key="1">
    <citation type="journal article" date="2014" name="Int. J. Syst. Evol. Microbiol.">
        <title>Complete genome sequence of Corynebacterium casei LMG S-19264T (=DSM 44701T), isolated from a smear-ripened cheese.</title>
        <authorList>
            <consortium name="US DOE Joint Genome Institute (JGI-PGF)"/>
            <person name="Walter F."/>
            <person name="Albersmeier A."/>
            <person name="Kalinowski J."/>
            <person name="Ruckert C."/>
        </authorList>
    </citation>
    <scope>NUCLEOTIDE SEQUENCE</scope>
    <source>
        <strain evidence="5">CGMCC 1.12426</strain>
    </source>
</reference>
<dbReference type="OrthoDB" id="9812413at2"/>
<dbReference type="InterPro" id="IPR001624">
    <property type="entry name" value="FliE"/>
</dbReference>
<evidence type="ECO:0000256" key="1">
    <source>
        <dbReference type="ARBA" id="ARBA00004117"/>
    </source>
</evidence>
<evidence type="ECO:0000256" key="4">
    <source>
        <dbReference type="HAMAP-Rule" id="MF_00724"/>
    </source>
</evidence>
<evidence type="ECO:0000313" key="5">
    <source>
        <dbReference type="EMBL" id="GGB60138.1"/>
    </source>
</evidence>
<sequence length="113" mass="11658">MIDQISALSSATDGILKSTNQTRFAVQPGELGNMGGTADVPGASFSQTMAAVSQDAIDRVKQGEAAALAGVDGQASVQQVVEAVMAAETSLRTAIAIRDKVVTAYQEISRMTI</sequence>
<name>A0A916X396_9HYPH</name>
<dbReference type="EMBL" id="BMFA01000013">
    <property type="protein sequence ID" value="GGB60138.1"/>
    <property type="molecule type" value="Genomic_DNA"/>
</dbReference>
<dbReference type="AlphaFoldDB" id="A0A916X396"/>
<keyword evidence="3 4" id="KW-0975">Bacterial flagellum</keyword>
<dbReference type="PANTHER" id="PTHR34653">
    <property type="match status" value="1"/>
</dbReference>
<dbReference type="Pfam" id="PF02049">
    <property type="entry name" value="FliE"/>
    <property type="match status" value="1"/>
</dbReference>
<protein>
    <recommendedName>
        <fullName evidence="4">Flagellar hook-basal body complex protein FliE</fullName>
    </recommendedName>
</protein>
<keyword evidence="5" id="KW-0282">Flagellum</keyword>
<keyword evidence="6" id="KW-1185">Reference proteome</keyword>
<dbReference type="RefSeq" id="WP_150497464.1">
    <property type="nucleotide sequence ID" value="NZ_BMFA01000013.1"/>
</dbReference>
<dbReference type="GO" id="GO:0071973">
    <property type="term" value="P:bacterial-type flagellum-dependent cell motility"/>
    <property type="evidence" value="ECO:0007669"/>
    <property type="project" value="InterPro"/>
</dbReference>
<dbReference type="Proteomes" id="UP000605148">
    <property type="component" value="Unassembled WGS sequence"/>
</dbReference>
<evidence type="ECO:0000256" key="3">
    <source>
        <dbReference type="ARBA" id="ARBA00023143"/>
    </source>
</evidence>
<accession>A0A916X396</accession>
<dbReference type="GO" id="GO:0005198">
    <property type="term" value="F:structural molecule activity"/>
    <property type="evidence" value="ECO:0007669"/>
    <property type="project" value="InterPro"/>
</dbReference>
<dbReference type="GO" id="GO:0009425">
    <property type="term" value="C:bacterial-type flagellum basal body"/>
    <property type="evidence" value="ECO:0007669"/>
    <property type="project" value="UniProtKB-SubCell"/>
</dbReference>
<keyword evidence="5" id="KW-0966">Cell projection</keyword>
<reference evidence="5" key="2">
    <citation type="submission" date="2020-09" db="EMBL/GenBank/DDBJ databases">
        <authorList>
            <person name="Sun Q."/>
            <person name="Zhou Y."/>
        </authorList>
    </citation>
    <scope>NUCLEOTIDE SEQUENCE</scope>
    <source>
        <strain evidence="5">CGMCC 1.12426</strain>
    </source>
</reference>
<dbReference type="PANTHER" id="PTHR34653:SF1">
    <property type="entry name" value="FLAGELLAR HOOK-BASAL BODY COMPLEX PROTEIN FLIE"/>
    <property type="match status" value="1"/>
</dbReference>
<dbReference type="HAMAP" id="MF_00724">
    <property type="entry name" value="FliE"/>
    <property type="match status" value="1"/>
</dbReference>
<comment type="subcellular location">
    <subcellularLocation>
        <location evidence="1 4">Bacterial flagellum basal body</location>
    </subcellularLocation>
</comment>
<keyword evidence="5" id="KW-0969">Cilium</keyword>
<evidence type="ECO:0000256" key="2">
    <source>
        <dbReference type="ARBA" id="ARBA00009272"/>
    </source>
</evidence>
<evidence type="ECO:0000313" key="6">
    <source>
        <dbReference type="Proteomes" id="UP000605148"/>
    </source>
</evidence>
<gene>
    <name evidence="4 5" type="primary">fliE</name>
    <name evidence="5" type="ORF">GCM10011316_35220</name>
</gene>
<comment type="caution">
    <text evidence="5">The sequence shown here is derived from an EMBL/GenBank/DDBJ whole genome shotgun (WGS) entry which is preliminary data.</text>
</comment>
<organism evidence="5 6">
    <name type="scientific">Roseibium aquae</name>
    <dbReference type="NCBI Taxonomy" id="1323746"/>
    <lineage>
        <taxon>Bacteria</taxon>
        <taxon>Pseudomonadati</taxon>
        <taxon>Pseudomonadota</taxon>
        <taxon>Alphaproteobacteria</taxon>
        <taxon>Hyphomicrobiales</taxon>
        <taxon>Stappiaceae</taxon>
        <taxon>Roseibium</taxon>
    </lineage>
</organism>
<dbReference type="GO" id="GO:0003774">
    <property type="term" value="F:cytoskeletal motor activity"/>
    <property type="evidence" value="ECO:0007669"/>
    <property type="project" value="InterPro"/>
</dbReference>
<comment type="similarity">
    <text evidence="2 4">Belongs to the FliE family.</text>
</comment>
<proteinExistence type="inferred from homology"/>